<organism evidence="2 3">
    <name type="scientific">Methylorubrum populi</name>
    <dbReference type="NCBI Taxonomy" id="223967"/>
    <lineage>
        <taxon>Bacteria</taxon>
        <taxon>Pseudomonadati</taxon>
        <taxon>Pseudomonadota</taxon>
        <taxon>Alphaproteobacteria</taxon>
        <taxon>Hyphomicrobiales</taxon>
        <taxon>Methylobacteriaceae</taxon>
        <taxon>Methylorubrum</taxon>
    </lineage>
</organism>
<evidence type="ECO:0000313" key="2">
    <source>
        <dbReference type="EMBL" id="BAU92024.1"/>
    </source>
</evidence>
<sequence length="52" mass="5721">MAHAPEKGGARPVSSTDFNERVKRLLAAKPVMQAVPKDRTAKRSFTRSAPRT</sequence>
<proteinExistence type="predicted"/>
<dbReference type="AlphaFoldDB" id="A0A160PGV1"/>
<reference evidence="2 3" key="1">
    <citation type="journal article" date="2016" name="Genome Announc.">
        <title>Complete Genome Sequence of Methylobacterium populi P-1M, Isolated from Pink-Pigmented Household Biofilm.</title>
        <authorList>
            <person name="Morohoshi T."/>
            <person name="Ikeda T."/>
        </authorList>
    </citation>
    <scope>NUCLEOTIDE SEQUENCE [LARGE SCALE GENOMIC DNA]</scope>
    <source>
        <strain evidence="2 3">P-1M</strain>
    </source>
</reference>
<evidence type="ECO:0000313" key="3">
    <source>
        <dbReference type="Proteomes" id="UP000218288"/>
    </source>
</evidence>
<evidence type="ECO:0000256" key="1">
    <source>
        <dbReference type="SAM" id="MobiDB-lite"/>
    </source>
</evidence>
<accession>A0A160PGV1</accession>
<dbReference type="Proteomes" id="UP000218288">
    <property type="component" value="Chromosome"/>
</dbReference>
<feature type="region of interest" description="Disordered" evidence="1">
    <location>
        <begin position="29"/>
        <end position="52"/>
    </location>
</feature>
<name>A0A160PGV1_9HYPH</name>
<gene>
    <name evidence="2" type="ORF">MPPM_3419</name>
</gene>
<protein>
    <submittedName>
        <fullName evidence="2">Uncharacterized protein</fullName>
    </submittedName>
</protein>
<dbReference type="EMBL" id="AP014809">
    <property type="protein sequence ID" value="BAU92024.1"/>
    <property type="molecule type" value="Genomic_DNA"/>
</dbReference>